<dbReference type="InterPro" id="IPR012312">
    <property type="entry name" value="Hemerythrin-like"/>
</dbReference>
<name>A0A4D8QER9_AZOBR</name>
<dbReference type="PANTHER" id="PTHR37164">
    <property type="entry name" value="BACTERIOHEMERYTHRIN"/>
    <property type="match status" value="1"/>
</dbReference>
<dbReference type="EMBL" id="CP032331">
    <property type="protein sequence ID" value="QCO04532.1"/>
    <property type="molecule type" value="Genomic_DNA"/>
</dbReference>
<dbReference type="InterPro" id="IPR035938">
    <property type="entry name" value="Hemerythrin-like_sf"/>
</dbReference>
<accession>A0A4D8QER9</accession>
<organism evidence="7 8">
    <name type="scientific">Azospirillum brasilense</name>
    <dbReference type="NCBI Taxonomy" id="192"/>
    <lineage>
        <taxon>Bacteria</taxon>
        <taxon>Pseudomonadati</taxon>
        <taxon>Pseudomonadota</taxon>
        <taxon>Alphaproteobacteria</taxon>
        <taxon>Rhodospirillales</taxon>
        <taxon>Azospirillaceae</taxon>
        <taxon>Azospirillum</taxon>
    </lineage>
</organism>
<keyword evidence="7" id="KW-0614">Plasmid</keyword>
<dbReference type="GO" id="GO:0005344">
    <property type="term" value="F:oxygen carrier activity"/>
    <property type="evidence" value="ECO:0007669"/>
    <property type="project" value="UniProtKB-KW"/>
</dbReference>
<dbReference type="NCBIfam" id="NF033749">
    <property type="entry name" value="bact_hemeryth"/>
    <property type="match status" value="1"/>
</dbReference>
<dbReference type="PROSITE" id="PS00550">
    <property type="entry name" value="HEMERYTHRINS"/>
    <property type="match status" value="1"/>
</dbReference>
<evidence type="ECO:0000256" key="1">
    <source>
        <dbReference type="ARBA" id="ARBA00010587"/>
    </source>
</evidence>
<dbReference type="SUPFAM" id="SSF47188">
    <property type="entry name" value="Hemerythrin-like"/>
    <property type="match status" value="1"/>
</dbReference>
<dbReference type="InterPro" id="IPR016131">
    <property type="entry name" value="Haemerythrin_Fe_BS"/>
</dbReference>
<evidence type="ECO:0000256" key="2">
    <source>
        <dbReference type="ARBA" id="ARBA00022621"/>
    </source>
</evidence>
<evidence type="ECO:0000313" key="8">
    <source>
        <dbReference type="Proteomes" id="UP000298596"/>
    </source>
</evidence>
<proteinExistence type="inferred from homology"/>
<dbReference type="PANTHER" id="PTHR37164:SF1">
    <property type="entry name" value="BACTERIOHEMERYTHRIN"/>
    <property type="match status" value="1"/>
</dbReference>
<keyword evidence="2" id="KW-0561">Oxygen transport</keyword>
<evidence type="ECO:0000256" key="3">
    <source>
        <dbReference type="ARBA" id="ARBA00022723"/>
    </source>
</evidence>
<feature type="compositionally biased region" description="Low complexity" evidence="5">
    <location>
        <begin position="127"/>
        <end position="146"/>
    </location>
</feature>
<gene>
    <name evidence="7" type="ORF">D3867_21700</name>
</gene>
<dbReference type="Proteomes" id="UP000298596">
    <property type="component" value="Plasmid p1"/>
</dbReference>
<evidence type="ECO:0000256" key="5">
    <source>
        <dbReference type="SAM" id="MobiDB-lite"/>
    </source>
</evidence>
<feature type="domain" description="Hemerythrin-like" evidence="6">
    <location>
        <begin position="4"/>
        <end position="119"/>
    </location>
</feature>
<dbReference type="InterPro" id="IPR050669">
    <property type="entry name" value="Hemerythrin"/>
</dbReference>
<protein>
    <submittedName>
        <fullName evidence="7">Hemerythrin</fullName>
    </submittedName>
</protein>
<dbReference type="AlphaFoldDB" id="A0A4D8QER9"/>
<keyword evidence="2" id="KW-0813">Transport</keyword>
<reference evidence="7 8" key="1">
    <citation type="submission" date="2018-09" db="EMBL/GenBank/DDBJ databases">
        <title>Whole genome based analysis of evolution and adaptive divergence in Indian and Brazilian strains of Azospirillum brasilense.</title>
        <authorList>
            <person name="Singh C."/>
            <person name="Tripathi A.K."/>
        </authorList>
    </citation>
    <scope>NUCLEOTIDE SEQUENCE [LARGE SCALE GENOMIC DNA]</scope>
    <source>
        <strain evidence="7 8">MTCC4036</strain>
        <plasmid evidence="7 8">p1</plasmid>
    </source>
</reference>
<dbReference type="CDD" id="cd12107">
    <property type="entry name" value="Hemerythrin"/>
    <property type="match status" value="1"/>
</dbReference>
<keyword evidence="3" id="KW-0479">Metal-binding</keyword>
<evidence type="ECO:0000313" key="7">
    <source>
        <dbReference type="EMBL" id="QCO04532.1"/>
    </source>
</evidence>
<feature type="region of interest" description="Disordered" evidence="5">
    <location>
        <begin position="124"/>
        <end position="146"/>
    </location>
</feature>
<evidence type="ECO:0000256" key="4">
    <source>
        <dbReference type="ARBA" id="ARBA00023004"/>
    </source>
</evidence>
<comment type="similarity">
    <text evidence="1">Belongs to the hemerythrin family.</text>
</comment>
<dbReference type="Gene3D" id="1.20.120.50">
    <property type="entry name" value="Hemerythrin-like"/>
    <property type="match status" value="1"/>
</dbReference>
<sequence>MSVGVEILDDDHRKLLDMFNRLLKAGIAEKDRASLSGLLGGLQEYTTVHFKREEALMEQQGYPGLDAHRAAHRYFIDEVHKLTLDDDDSNEMMLRIDLILLLKEWFIEHIQSVDKQYSPFMAEDAGSTTARSTTARSTTARSTTAH</sequence>
<evidence type="ECO:0000259" key="6">
    <source>
        <dbReference type="Pfam" id="PF01814"/>
    </source>
</evidence>
<dbReference type="GO" id="GO:0046872">
    <property type="term" value="F:metal ion binding"/>
    <property type="evidence" value="ECO:0007669"/>
    <property type="project" value="UniProtKB-KW"/>
</dbReference>
<keyword evidence="4" id="KW-0408">Iron</keyword>
<dbReference type="NCBIfam" id="TIGR02481">
    <property type="entry name" value="hemeryth_dom"/>
    <property type="match status" value="1"/>
</dbReference>
<geneLocation type="plasmid" evidence="7">
    <name>p1</name>
</geneLocation>
<dbReference type="Pfam" id="PF01814">
    <property type="entry name" value="Hemerythrin"/>
    <property type="match status" value="1"/>
</dbReference>
<dbReference type="InterPro" id="IPR012827">
    <property type="entry name" value="Hemerythrin_metal-bd"/>
</dbReference>